<dbReference type="AlphaFoldDB" id="A0A2S6I299"/>
<accession>A0A2S6I299</accession>
<protein>
    <submittedName>
        <fullName evidence="2">Uncharacterized protein</fullName>
    </submittedName>
</protein>
<reference evidence="2 3" key="1">
    <citation type="submission" date="2018-02" db="EMBL/GenBank/DDBJ databases">
        <title>Genomic Encyclopedia of Archaeal and Bacterial Type Strains, Phase II (KMG-II): from individual species to whole genera.</title>
        <authorList>
            <person name="Goeker M."/>
        </authorList>
    </citation>
    <scope>NUCLEOTIDE SEQUENCE [LARGE SCALE GENOMIC DNA]</scope>
    <source>
        <strain evidence="2 3">DSM 29526</strain>
    </source>
</reference>
<dbReference type="Proteomes" id="UP000237662">
    <property type="component" value="Unassembled WGS sequence"/>
</dbReference>
<comment type="caution">
    <text evidence="2">The sequence shown here is derived from an EMBL/GenBank/DDBJ whole genome shotgun (WGS) entry which is preliminary data.</text>
</comment>
<evidence type="ECO:0000256" key="1">
    <source>
        <dbReference type="SAM" id="MobiDB-lite"/>
    </source>
</evidence>
<dbReference type="EMBL" id="PTJC01000006">
    <property type="protein sequence ID" value="PPK85211.1"/>
    <property type="molecule type" value="Genomic_DNA"/>
</dbReference>
<evidence type="ECO:0000313" key="3">
    <source>
        <dbReference type="Proteomes" id="UP000237662"/>
    </source>
</evidence>
<organism evidence="2 3">
    <name type="scientific">Neolewinella xylanilytica</name>
    <dbReference type="NCBI Taxonomy" id="1514080"/>
    <lineage>
        <taxon>Bacteria</taxon>
        <taxon>Pseudomonadati</taxon>
        <taxon>Bacteroidota</taxon>
        <taxon>Saprospiria</taxon>
        <taxon>Saprospirales</taxon>
        <taxon>Lewinellaceae</taxon>
        <taxon>Neolewinella</taxon>
    </lineage>
</organism>
<keyword evidence="3" id="KW-1185">Reference proteome</keyword>
<evidence type="ECO:0000313" key="2">
    <source>
        <dbReference type="EMBL" id="PPK85211.1"/>
    </source>
</evidence>
<sequence length="55" mass="6278">MPPNYPPTPYFLPPTYYPLPTTPYPPKFFCLQKNFPPPGSEPQPPTVTPLVLMME</sequence>
<feature type="compositionally biased region" description="Pro residues" evidence="1">
    <location>
        <begin position="35"/>
        <end position="47"/>
    </location>
</feature>
<name>A0A2S6I299_9BACT</name>
<feature type="region of interest" description="Disordered" evidence="1">
    <location>
        <begin position="35"/>
        <end position="55"/>
    </location>
</feature>
<proteinExistence type="predicted"/>
<gene>
    <name evidence="2" type="ORF">CLV84_2103</name>
</gene>